<dbReference type="Gene3D" id="3.30.70.20">
    <property type="match status" value="1"/>
</dbReference>
<dbReference type="PROSITE" id="PS51379">
    <property type="entry name" value="4FE4S_FER_2"/>
    <property type="match status" value="1"/>
</dbReference>
<evidence type="ECO:0000313" key="3">
    <source>
        <dbReference type="EMBL" id="MCQ6962766.1"/>
    </source>
</evidence>
<dbReference type="SUPFAM" id="SSF52402">
    <property type="entry name" value="Adenine nucleotide alpha hydrolases-like"/>
    <property type="match status" value="1"/>
</dbReference>
<evidence type="ECO:0000256" key="1">
    <source>
        <dbReference type="SAM" id="MobiDB-lite"/>
    </source>
</evidence>
<organism evidence="3 4">
    <name type="scientific">Methanolobus chelungpuianus</name>
    <dbReference type="NCBI Taxonomy" id="502115"/>
    <lineage>
        <taxon>Archaea</taxon>
        <taxon>Methanobacteriati</taxon>
        <taxon>Methanobacteriota</taxon>
        <taxon>Stenosarchaea group</taxon>
        <taxon>Methanomicrobia</taxon>
        <taxon>Methanosarcinales</taxon>
        <taxon>Methanosarcinaceae</taxon>
        <taxon>Methanolobus</taxon>
    </lineage>
</organism>
<dbReference type="Proteomes" id="UP001206983">
    <property type="component" value="Unassembled WGS sequence"/>
</dbReference>
<sequence>MDKDRFSRKPSRRKDSPSSKNENTGAREKSGPRHASYEKDYIFWCNTCNVPLIGQRCCTCGGQGQKLVLSQPADVRFCSPYERSVLREQLVSSFGCDPIGERIVLLNKIPGDDKTDEVIVDGLYFGVLGFDLQSMSYRFEPMVQGAKILMGNPVPGKLVVLKKSSRHLNGKKVEADLVQSMSLDIRKGDSVLVVSGALAGFGVSYCDADELQDCRGPAVRVRKIDSQSASLNPKVSSMGDVIAANIDHLRSLGKNAINTIKGIANQKDFRDLPVHVSFSGGKDSLAVLDLTRSALRNRDVKAFFLNTGIEFPETVDFVHEHCAENNIELIEKKAGDSFWDNVVTFGPPAKDFRWCCKTCKLAPANAAIEQCLENAPTCLTIDGKRKHESFSRARIAVSEKNPFVPGQLNIFPIRDWRAIEVWLYIYWRGLKYNPLYDQGFERVGCYLCPAALSAEFQRLRDLHPELYSRWNSFLKDWAEESGFTPEFIEHGLWRWKELPPKMVKLCEDAGISISGRETTSQFAIEMTSGISPCRAGGYSIEGAVQGLSMRKAGNILNIIGSTSFSEELGLLLVKSGGSTVKLFSSGSLVVNADNREEADRLFAAVSEQLLRNHRCTGCGICLKACPAGSISLDGQGGVLISESCIRCGRCSGSCFIVKYSDRMNIIGSSLR</sequence>
<dbReference type="SUPFAM" id="SSF88697">
    <property type="entry name" value="PUA domain-like"/>
    <property type="match status" value="1"/>
</dbReference>
<name>A0AAE3KX75_9EURY</name>
<evidence type="ECO:0000259" key="2">
    <source>
        <dbReference type="PROSITE" id="PS51379"/>
    </source>
</evidence>
<dbReference type="CDD" id="cd23947">
    <property type="entry name" value="PAPS_reductase-like_YbdN"/>
    <property type="match status" value="1"/>
</dbReference>
<keyword evidence="4" id="KW-1185">Reference proteome</keyword>
<dbReference type="RefSeq" id="WP_256622602.1">
    <property type="nucleotide sequence ID" value="NZ_JTEO01000004.1"/>
</dbReference>
<dbReference type="PROSITE" id="PS00198">
    <property type="entry name" value="4FE4S_FER_1"/>
    <property type="match status" value="1"/>
</dbReference>
<dbReference type="AlphaFoldDB" id="A0AAE3KX75"/>
<reference evidence="3 4" key="1">
    <citation type="journal article" date="2011" name="Appl. Environ. Microbiol.">
        <title>Methanogenic archaea isolated from Taiwan's Chelungpu fault.</title>
        <authorList>
            <person name="Wu S.Y."/>
            <person name="Lai M.C."/>
        </authorList>
    </citation>
    <scope>NUCLEOTIDE SEQUENCE [LARGE SCALE GENOMIC DNA]</scope>
    <source>
        <strain evidence="3 4">St545Mb</strain>
    </source>
</reference>
<feature type="domain" description="4Fe-4S ferredoxin-type" evidence="2">
    <location>
        <begin position="606"/>
        <end position="635"/>
    </location>
</feature>
<dbReference type="GO" id="GO:0016491">
    <property type="term" value="F:oxidoreductase activity"/>
    <property type="evidence" value="ECO:0007669"/>
    <property type="project" value="UniProtKB-ARBA"/>
</dbReference>
<gene>
    <name evidence="3" type="ORF">PV02_06600</name>
</gene>
<accession>A0AAE3KX75</accession>
<feature type="region of interest" description="Disordered" evidence="1">
    <location>
        <begin position="1"/>
        <end position="33"/>
    </location>
</feature>
<dbReference type="InterPro" id="IPR036974">
    <property type="entry name" value="PUA_sf"/>
</dbReference>
<dbReference type="InterPro" id="IPR017896">
    <property type="entry name" value="4Fe4S_Fe-S-bd"/>
</dbReference>
<protein>
    <submittedName>
        <fullName evidence="3">Phosphoadenosine phosphosulfate reductase</fullName>
    </submittedName>
</protein>
<dbReference type="Pfam" id="PF01507">
    <property type="entry name" value="PAPS_reduct"/>
    <property type="match status" value="1"/>
</dbReference>
<dbReference type="InterPro" id="IPR014729">
    <property type="entry name" value="Rossmann-like_a/b/a_fold"/>
</dbReference>
<dbReference type="Gene3D" id="3.40.50.620">
    <property type="entry name" value="HUPs"/>
    <property type="match status" value="1"/>
</dbReference>
<dbReference type="Gene3D" id="2.30.130.10">
    <property type="entry name" value="PUA domain"/>
    <property type="match status" value="1"/>
</dbReference>
<dbReference type="InterPro" id="IPR015947">
    <property type="entry name" value="PUA-like_sf"/>
</dbReference>
<dbReference type="Pfam" id="PF13237">
    <property type="entry name" value="Fer4_10"/>
    <property type="match status" value="1"/>
</dbReference>
<dbReference type="EMBL" id="JTEO01000004">
    <property type="protein sequence ID" value="MCQ6962766.1"/>
    <property type="molecule type" value="Genomic_DNA"/>
</dbReference>
<dbReference type="InterPro" id="IPR002500">
    <property type="entry name" value="PAPS_reduct_dom"/>
</dbReference>
<dbReference type="PANTHER" id="PTHR43196">
    <property type="entry name" value="SULFATE ADENYLYLTRANSFERASE SUBUNIT 2"/>
    <property type="match status" value="1"/>
</dbReference>
<dbReference type="GO" id="GO:0003723">
    <property type="term" value="F:RNA binding"/>
    <property type="evidence" value="ECO:0007669"/>
    <property type="project" value="InterPro"/>
</dbReference>
<dbReference type="InterPro" id="IPR050128">
    <property type="entry name" value="Sulfate_adenylyltrnsfr_sub2"/>
</dbReference>
<dbReference type="InterPro" id="IPR017900">
    <property type="entry name" value="4Fe4S_Fe_S_CS"/>
</dbReference>
<dbReference type="NCBIfam" id="NF010366">
    <property type="entry name" value="PRK13795.1-1"/>
    <property type="match status" value="1"/>
</dbReference>
<dbReference type="PANTHER" id="PTHR43196:SF2">
    <property type="entry name" value="PHOSPHOADENOSINE PHOSPHOSULFATE REDUCTASE"/>
    <property type="match status" value="1"/>
</dbReference>
<comment type="caution">
    <text evidence="3">The sequence shown here is derived from an EMBL/GenBank/DDBJ whole genome shotgun (WGS) entry which is preliminary data.</text>
</comment>
<feature type="compositionally biased region" description="Basic and acidic residues" evidence="1">
    <location>
        <begin position="1"/>
        <end position="17"/>
    </location>
</feature>
<proteinExistence type="predicted"/>
<dbReference type="PROSITE" id="PS50890">
    <property type="entry name" value="PUA"/>
    <property type="match status" value="1"/>
</dbReference>
<dbReference type="SUPFAM" id="SSF54862">
    <property type="entry name" value="4Fe-4S ferredoxins"/>
    <property type="match status" value="1"/>
</dbReference>
<evidence type="ECO:0000313" key="4">
    <source>
        <dbReference type="Proteomes" id="UP001206983"/>
    </source>
</evidence>